<feature type="chain" id="PRO_5012440410" description="Dirigent protein" evidence="1">
    <location>
        <begin position="21"/>
        <end position="314"/>
    </location>
</feature>
<proteinExistence type="predicted"/>
<dbReference type="EMBL" id="DF236971">
    <property type="protein sequence ID" value="GAQ78969.1"/>
    <property type="molecule type" value="Genomic_DNA"/>
</dbReference>
<evidence type="ECO:0000313" key="3">
    <source>
        <dbReference type="Proteomes" id="UP000054558"/>
    </source>
</evidence>
<feature type="non-terminal residue" evidence="2">
    <location>
        <position position="314"/>
    </location>
</feature>
<gene>
    <name evidence="2" type="ORF">KFL_000220010</name>
</gene>
<sequence>MMAPSGGLLVLLASAATFWAAVPFAHVQPLCARQTGLGQQYIYSSLSLGTDVNPYNAGPIYVDETRELLFTSWNGETLLIQLTIANANVTQMKLGLDTVRGILFAGGETGGNASSPVWYAIEYTVSPPNITTITMTGTGNFTGAGSGAPKTIDYDSVKKYLISSVDMAPAVVMNLTTLRSDPPTWIMGTKPSANSSSGVNFSGAVLDVTRRRGYFAGQQGPAGPSYGSINVRIVNLDNILNPTYWTSIFGSDNLIQGVPKNYARLDAATDPGTNVYVTGRFLPDSDTSDWGNLSYVWKLVSFFMKSKIVLESRP</sequence>
<dbReference type="AlphaFoldDB" id="A0A1Y1HP39"/>
<dbReference type="Proteomes" id="UP000054558">
    <property type="component" value="Unassembled WGS sequence"/>
</dbReference>
<feature type="signal peptide" evidence="1">
    <location>
        <begin position="1"/>
        <end position="20"/>
    </location>
</feature>
<protein>
    <recommendedName>
        <fullName evidence="4">Dirigent protein</fullName>
    </recommendedName>
</protein>
<evidence type="ECO:0000256" key="1">
    <source>
        <dbReference type="SAM" id="SignalP"/>
    </source>
</evidence>
<evidence type="ECO:0008006" key="4">
    <source>
        <dbReference type="Google" id="ProtNLM"/>
    </source>
</evidence>
<evidence type="ECO:0000313" key="2">
    <source>
        <dbReference type="EMBL" id="GAQ78969.1"/>
    </source>
</evidence>
<reference evidence="2 3" key="1">
    <citation type="journal article" date="2014" name="Nat. Commun.">
        <title>Klebsormidium flaccidum genome reveals primary factors for plant terrestrial adaptation.</title>
        <authorList>
            <person name="Hori K."/>
            <person name="Maruyama F."/>
            <person name="Fujisawa T."/>
            <person name="Togashi T."/>
            <person name="Yamamoto N."/>
            <person name="Seo M."/>
            <person name="Sato S."/>
            <person name="Yamada T."/>
            <person name="Mori H."/>
            <person name="Tajima N."/>
            <person name="Moriyama T."/>
            <person name="Ikeuchi M."/>
            <person name="Watanabe M."/>
            <person name="Wada H."/>
            <person name="Kobayashi K."/>
            <person name="Saito M."/>
            <person name="Masuda T."/>
            <person name="Sasaki-Sekimoto Y."/>
            <person name="Mashiguchi K."/>
            <person name="Awai K."/>
            <person name="Shimojima M."/>
            <person name="Masuda S."/>
            <person name="Iwai M."/>
            <person name="Nobusawa T."/>
            <person name="Narise T."/>
            <person name="Kondo S."/>
            <person name="Saito H."/>
            <person name="Sato R."/>
            <person name="Murakawa M."/>
            <person name="Ihara Y."/>
            <person name="Oshima-Yamada Y."/>
            <person name="Ohtaka K."/>
            <person name="Satoh M."/>
            <person name="Sonobe K."/>
            <person name="Ishii M."/>
            <person name="Ohtani R."/>
            <person name="Kanamori-Sato M."/>
            <person name="Honoki R."/>
            <person name="Miyazaki D."/>
            <person name="Mochizuki H."/>
            <person name="Umetsu J."/>
            <person name="Higashi K."/>
            <person name="Shibata D."/>
            <person name="Kamiya Y."/>
            <person name="Sato N."/>
            <person name="Nakamura Y."/>
            <person name="Tabata S."/>
            <person name="Ida S."/>
            <person name="Kurokawa K."/>
            <person name="Ohta H."/>
        </authorList>
    </citation>
    <scope>NUCLEOTIDE SEQUENCE [LARGE SCALE GENOMIC DNA]</scope>
    <source>
        <strain evidence="2 3">NIES-2285</strain>
    </source>
</reference>
<keyword evidence="3" id="KW-1185">Reference proteome</keyword>
<accession>A0A1Y1HP39</accession>
<name>A0A1Y1HP39_KLENI</name>
<keyword evidence="1" id="KW-0732">Signal</keyword>
<organism evidence="2 3">
    <name type="scientific">Klebsormidium nitens</name>
    <name type="common">Green alga</name>
    <name type="synonym">Ulothrix nitens</name>
    <dbReference type="NCBI Taxonomy" id="105231"/>
    <lineage>
        <taxon>Eukaryota</taxon>
        <taxon>Viridiplantae</taxon>
        <taxon>Streptophyta</taxon>
        <taxon>Klebsormidiophyceae</taxon>
        <taxon>Klebsormidiales</taxon>
        <taxon>Klebsormidiaceae</taxon>
        <taxon>Klebsormidium</taxon>
    </lineage>
</organism>